<gene>
    <name evidence="2" type="ORF">5d1</name>
</gene>
<evidence type="ECO:0000259" key="1">
    <source>
        <dbReference type="Pfam" id="PF04168"/>
    </source>
</evidence>
<feature type="domain" description="DUF403" evidence="1">
    <location>
        <begin position="24"/>
        <end position="300"/>
    </location>
</feature>
<name>A0A059TYD7_9BACT</name>
<proteinExistence type="predicted"/>
<dbReference type="InterPro" id="IPR051680">
    <property type="entry name" value="ATP-dep_Glu-Cys_Ligase-2"/>
</dbReference>
<dbReference type="AlphaFoldDB" id="A0A059TYD7"/>
<dbReference type="Pfam" id="PF04168">
    <property type="entry name" value="Alpha-E"/>
    <property type="match status" value="1"/>
</dbReference>
<reference evidence="2" key="1">
    <citation type="submission" date="2014-02" db="EMBL/GenBank/DDBJ databases">
        <title>Screening of novel PKS from marine sediment.</title>
        <authorList>
            <person name="Xie F."/>
            <person name="Fu C."/>
            <person name="Dai H."/>
            <person name="Zhang L."/>
        </authorList>
    </citation>
    <scope>NUCLEOTIDE SEQUENCE</scope>
</reference>
<evidence type="ECO:0000313" key="2">
    <source>
        <dbReference type="EMBL" id="AHZ46159.1"/>
    </source>
</evidence>
<organism evidence="2">
    <name type="scientific">uncultured bacterium 12-5D</name>
    <dbReference type="NCBI Taxonomy" id="1497524"/>
    <lineage>
        <taxon>Bacteria</taxon>
        <taxon>environmental samples</taxon>
    </lineage>
</organism>
<sequence length="320" mass="36485">MLQVVQSLEAEELNSEERKLYRPIWIRLLPRLEGKNTKTRRNIRTQRDRYSLMLNRQDEGSVITALQRAFSNATSIQDCLSPESWNVLDELQRTFGRHRYKSDPPDTECARRTRLLSESAMSLIPQFFAVAQNTMLSDDGWRFCQIGLYIERALTSANAVQSIFEALSGAGTGESRGEHATEIQLSAFLRLLGTRDAYRRVYQVRAQPQQVLEMIWQNPEVPRSVMHCLNKCRDLLEEPTMRNAPGTKPSLAAIKSFRLELEKLSFRKLLVAQPDALTDPLQELLSTTEYLHFVISDSFLSHQAEISTGSPRAAGRLNVS</sequence>
<protein>
    <recommendedName>
        <fullName evidence="1">DUF403 domain-containing protein</fullName>
    </recommendedName>
</protein>
<dbReference type="PANTHER" id="PTHR34595:SF7">
    <property type="entry name" value="SLL1039 PROTEIN"/>
    <property type="match status" value="1"/>
</dbReference>
<dbReference type="InterPro" id="IPR007296">
    <property type="entry name" value="DUF403"/>
</dbReference>
<accession>A0A059TYD7</accession>
<dbReference type="PANTHER" id="PTHR34595">
    <property type="entry name" value="BLR5612 PROTEIN"/>
    <property type="match status" value="1"/>
</dbReference>
<dbReference type="EMBL" id="KJ508012">
    <property type="protein sequence ID" value="AHZ46159.1"/>
    <property type="molecule type" value="Genomic_DNA"/>
</dbReference>